<protein>
    <submittedName>
        <fullName evidence="1">Uncharacterized protein</fullName>
    </submittedName>
</protein>
<reference evidence="1 2" key="1">
    <citation type="submission" date="2016-12" db="EMBL/GenBank/DDBJ databases">
        <title>Clostridium tepidum sp. nov., a close relative of Clostridium sporogenes and Clostridium botulinum Group I.</title>
        <authorList>
            <person name="Dobritsa A.P."/>
            <person name="Kutumbaka K.K."/>
            <person name="Werner K."/>
            <person name="Wiedmann M."/>
            <person name="Asmus A."/>
            <person name="Samadpour M."/>
        </authorList>
    </citation>
    <scope>NUCLEOTIDE SEQUENCE [LARGE SCALE GENOMIC DNA]</scope>
    <source>
        <strain evidence="1 2">IEH 97212</strain>
    </source>
</reference>
<evidence type="ECO:0000313" key="1">
    <source>
        <dbReference type="EMBL" id="OOO66774.1"/>
    </source>
</evidence>
<name>A0A1S9I8X1_9CLOT</name>
<dbReference type="OrthoDB" id="1933765at2"/>
<organism evidence="1 2">
    <name type="scientific">Clostridium tepidum</name>
    <dbReference type="NCBI Taxonomy" id="1962263"/>
    <lineage>
        <taxon>Bacteria</taxon>
        <taxon>Bacillati</taxon>
        <taxon>Bacillota</taxon>
        <taxon>Clostridia</taxon>
        <taxon>Eubacteriales</taxon>
        <taxon>Clostridiaceae</taxon>
        <taxon>Clostridium</taxon>
    </lineage>
</organism>
<dbReference type="Proteomes" id="UP000190256">
    <property type="component" value="Unassembled WGS sequence"/>
</dbReference>
<gene>
    <name evidence="1" type="ORF">BS638_06515</name>
</gene>
<dbReference type="RefSeq" id="WP_078054567.1">
    <property type="nucleotide sequence ID" value="NZ_MRAE01000012.1"/>
</dbReference>
<evidence type="ECO:0000313" key="2">
    <source>
        <dbReference type="Proteomes" id="UP000190256"/>
    </source>
</evidence>
<sequence length="73" mass="8402">MSVLTISKQYKQRPSEIIGLTNDYEAFCFDEACVYIISKLQEEGSPKPRFIDGEETNKTNNNDVIEWLNANNK</sequence>
<accession>A0A1S9I8X1</accession>
<proteinExistence type="predicted"/>
<dbReference type="EMBL" id="MRAE01000012">
    <property type="protein sequence ID" value="OOO66774.1"/>
    <property type="molecule type" value="Genomic_DNA"/>
</dbReference>
<comment type="caution">
    <text evidence="1">The sequence shown here is derived from an EMBL/GenBank/DDBJ whole genome shotgun (WGS) entry which is preliminary data.</text>
</comment>
<dbReference type="AlphaFoldDB" id="A0A1S9I8X1"/>